<comment type="cofactor">
    <cofactor evidence="15">
        <name>[2Fe-2S] cluster</name>
        <dbReference type="ChEBI" id="CHEBI:190135"/>
    </cofactor>
    <text evidence="15">Binds 1 [2Fe-2S] cluster.</text>
</comment>
<dbReference type="UniPathway" id="UPA00223">
    <property type="reaction ID" value="UER01006"/>
</dbReference>
<dbReference type="InterPro" id="IPR017896">
    <property type="entry name" value="4Fe4S_Fe-S-bd"/>
</dbReference>
<accession>A0A196S712</accession>
<dbReference type="NCBIfam" id="TIGR00384">
    <property type="entry name" value="dhsB"/>
    <property type="match status" value="1"/>
</dbReference>
<keyword evidence="15" id="KW-0472">Membrane</keyword>
<keyword evidence="13 15" id="KW-0003">3Fe-4S</keyword>
<comment type="caution">
    <text evidence="18">The sequence shown here is derived from an EMBL/GenBank/DDBJ whole genome shotgun (WGS) entry which is preliminary data.</text>
</comment>
<keyword evidence="6" id="KW-0816">Tricarboxylic acid cycle</keyword>
<dbReference type="Proteomes" id="UP000078348">
    <property type="component" value="Unassembled WGS sequence"/>
</dbReference>
<evidence type="ECO:0000256" key="15">
    <source>
        <dbReference type="RuleBase" id="RU361237"/>
    </source>
</evidence>
<comment type="catalytic activity">
    <reaction evidence="14">
        <text>a quinone + succinate = fumarate + a quinol</text>
        <dbReference type="Rhea" id="RHEA:40523"/>
        <dbReference type="ChEBI" id="CHEBI:24646"/>
        <dbReference type="ChEBI" id="CHEBI:29806"/>
        <dbReference type="ChEBI" id="CHEBI:30031"/>
        <dbReference type="ChEBI" id="CHEBI:132124"/>
        <dbReference type="EC" id="1.3.5.1"/>
    </reaction>
</comment>
<evidence type="ECO:0000256" key="1">
    <source>
        <dbReference type="ARBA" id="ARBA00004443"/>
    </source>
</evidence>
<dbReference type="PROSITE" id="PS51379">
    <property type="entry name" value="4FE4S_FER_2"/>
    <property type="match status" value="1"/>
</dbReference>
<dbReference type="SUPFAM" id="SSF54292">
    <property type="entry name" value="2Fe-2S ferredoxin-like"/>
    <property type="match status" value="1"/>
</dbReference>
<dbReference type="PROSITE" id="PS51085">
    <property type="entry name" value="2FE2S_FER_2"/>
    <property type="match status" value="1"/>
</dbReference>
<keyword evidence="15" id="KW-0496">Mitochondrion</keyword>
<dbReference type="InterPro" id="IPR025192">
    <property type="entry name" value="Succ_DH/fum_Rdtase_N"/>
</dbReference>
<keyword evidence="8 15" id="KW-0479">Metal-binding</keyword>
<dbReference type="Pfam" id="PF13534">
    <property type="entry name" value="Fer4_17"/>
    <property type="match status" value="1"/>
</dbReference>
<evidence type="ECO:0000313" key="18">
    <source>
        <dbReference type="EMBL" id="OAO12151.1"/>
    </source>
</evidence>
<protein>
    <recommendedName>
        <fullName evidence="15">Succinate dehydrogenase [ubiquinone] iron-sulfur subunit, mitochondrial</fullName>
        <ecNumber evidence="15">1.3.5.1</ecNumber>
    </recommendedName>
</protein>
<comment type="subcellular location">
    <subcellularLocation>
        <location evidence="1 15">Mitochondrion inner membrane</location>
        <topology evidence="1 15">Peripheral membrane protein</topology>
        <orientation evidence="1 15">Matrix side</orientation>
    </subcellularLocation>
</comment>
<keyword evidence="4" id="KW-0813">Transport</keyword>
<keyword evidence="19" id="KW-1185">Reference proteome</keyword>
<evidence type="ECO:0000256" key="11">
    <source>
        <dbReference type="ARBA" id="ARBA00023004"/>
    </source>
</evidence>
<reference evidence="18 19" key="1">
    <citation type="submission" date="2016-05" db="EMBL/GenBank/DDBJ databases">
        <title>Nuclear genome of Blastocystis sp. subtype 1 NandII.</title>
        <authorList>
            <person name="Gentekaki E."/>
            <person name="Curtis B."/>
            <person name="Stairs C."/>
            <person name="Eme L."/>
            <person name="Herman E."/>
            <person name="Klimes V."/>
            <person name="Arias M.C."/>
            <person name="Elias M."/>
            <person name="Hilliou F."/>
            <person name="Klute M."/>
            <person name="Malik S.-B."/>
            <person name="Pightling A."/>
            <person name="Rachubinski R."/>
            <person name="Salas D."/>
            <person name="Schlacht A."/>
            <person name="Suga H."/>
            <person name="Archibald J."/>
            <person name="Ball S.G."/>
            <person name="Clark G."/>
            <person name="Dacks J."/>
            <person name="Van Der Giezen M."/>
            <person name="Tsaousis A."/>
            <person name="Roger A."/>
        </authorList>
    </citation>
    <scope>NUCLEOTIDE SEQUENCE [LARGE SCALE GENOMIC DNA]</scope>
    <source>
        <strain evidence="19">ATCC 50177 / NandII</strain>
    </source>
</reference>
<comment type="pathway">
    <text evidence="2 15">Carbohydrate metabolism; tricarboxylic acid cycle; fumarate from succinate (eukaryal route): step 1/1.</text>
</comment>
<dbReference type="InterPro" id="IPR012675">
    <property type="entry name" value="Beta-grasp_dom_sf"/>
</dbReference>
<comment type="function">
    <text evidence="15">Iron-sulfur protein (IP) subunit of succinate dehydrogenase (SDH) that is involved in complex II of the mitochondrial electron transport chain and is responsible for transferring electrons from succinate to ubiquinone (coenzyme Q).</text>
</comment>
<evidence type="ECO:0000256" key="14">
    <source>
        <dbReference type="ARBA" id="ARBA00049220"/>
    </source>
</evidence>
<keyword evidence="10" id="KW-0560">Oxidoreductase</keyword>
<name>A0A196S712_BLAHN</name>
<keyword evidence="7 15" id="KW-0001">2Fe-2S</keyword>
<dbReference type="InterPro" id="IPR036010">
    <property type="entry name" value="2Fe-2S_ferredoxin-like_sf"/>
</dbReference>
<dbReference type="EC" id="1.3.5.1" evidence="15"/>
<dbReference type="GO" id="GO:0022904">
    <property type="term" value="P:respiratory electron transport chain"/>
    <property type="evidence" value="ECO:0007669"/>
    <property type="project" value="TreeGrafter"/>
</dbReference>
<dbReference type="Pfam" id="PF13085">
    <property type="entry name" value="Fer2_3"/>
    <property type="match status" value="1"/>
</dbReference>
<evidence type="ECO:0000256" key="2">
    <source>
        <dbReference type="ARBA" id="ARBA00004788"/>
    </source>
</evidence>
<dbReference type="InterPro" id="IPR006058">
    <property type="entry name" value="2Fe2S_fd_BS"/>
</dbReference>
<evidence type="ECO:0000256" key="12">
    <source>
        <dbReference type="ARBA" id="ARBA00023014"/>
    </source>
</evidence>
<dbReference type="InterPro" id="IPR009051">
    <property type="entry name" value="Helical_ferredxn"/>
</dbReference>
<dbReference type="GO" id="GO:0051537">
    <property type="term" value="F:2 iron, 2 sulfur cluster binding"/>
    <property type="evidence" value="ECO:0007669"/>
    <property type="project" value="UniProtKB-KW"/>
</dbReference>
<feature type="domain" description="2Fe-2S ferredoxin-type" evidence="16">
    <location>
        <begin position="43"/>
        <end position="121"/>
    </location>
</feature>
<comment type="cofactor">
    <cofactor evidence="15">
        <name>[3Fe-4S] cluster</name>
        <dbReference type="ChEBI" id="CHEBI:21137"/>
    </cofactor>
    <text evidence="15">Binds 1 [3Fe-4S] cluster.</text>
</comment>
<dbReference type="FunFam" id="1.10.1060.10:FF:000001">
    <property type="entry name" value="Succinate dehydrogenase iron-sulfur subunit SdhB"/>
    <property type="match status" value="1"/>
</dbReference>
<organism evidence="18 19">
    <name type="scientific">Blastocystis sp. subtype 1 (strain ATCC 50177 / NandII)</name>
    <dbReference type="NCBI Taxonomy" id="478820"/>
    <lineage>
        <taxon>Eukaryota</taxon>
        <taxon>Sar</taxon>
        <taxon>Stramenopiles</taxon>
        <taxon>Bigyra</taxon>
        <taxon>Opalozoa</taxon>
        <taxon>Opalinata</taxon>
        <taxon>Blastocystidae</taxon>
        <taxon>Blastocystis</taxon>
    </lineage>
</organism>
<evidence type="ECO:0000313" key="19">
    <source>
        <dbReference type="Proteomes" id="UP000078348"/>
    </source>
</evidence>
<dbReference type="GO" id="GO:0051538">
    <property type="term" value="F:3 iron, 4 sulfur cluster binding"/>
    <property type="evidence" value="ECO:0007669"/>
    <property type="project" value="UniProtKB-KW"/>
</dbReference>
<evidence type="ECO:0000256" key="6">
    <source>
        <dbReference type="ARBA" id="ARBA00022532"/>
    </source>
</evidence>
<dbReference type="InterPro" id="IPR004489">
    <property type="entry name" value="Succ_DH/fum_Rdtase_Fe-S"/>
</dbReference>
<dbReference type="InterPro" id="IPR050573">
    <property type="entry name" value="SDH/FRD_Iron-Sulfur"/>
</dbReference>
<sequence length="265" mass="30969">MLSKALQHYTKESSPVLRSFGRLVQEKTPCYKLFEIYRFNPDKDIKPHMERYAVDLSECGGMLLDGLIYIKTHIDPTLTFRRSCREGICGSCSMNINGENGLACLTPLTRDSKTVTLRPLPHMFVIKDLVIDQTNTYEQYANIKPWLQKKHPHSTDYTCENLQSPEERARLDGLYECILCNCCTTSCPSYWWNPDKYLGPMVLQQAYRWIVDSRDEMTEERIRDLDDTYRLFRCHGIMNCTHACPKKLNPGRSIFQVKHLVFHRK</sequence>
<dbReference type="SUPFAM" id="SSF46548">
    <property type="entry name" value="alpha-helical ferredoxin"/>
    <property type="match status" value="1"/>
</dbReference>
<dbReference type="InterPro" id="IPR017900">
    <property type="entry name" value="4Fe4S_Fe_S_CS"/>
</dbReference>
<dbReference type="PANTHER" id="PTHR11921">
    <property type="entry name" value="SUCCINATE DEHYDROGENASE IRON-SULFUR PROTEIN"/>
    <property type="match status" value="1"/>
</dbReference>
<keyword evidence="15" id="KW-0999">Mitochondrion inner membrane</keyword>
<dbReference type="GO" id="GO:0051539">
    <property type="term" value="F:4 iron, 4 sulfur cluster binding"/>
    <property type="evidence" value="ECO:0007669"/>
    <property type="project" value="UniProtKB-KW"/>
</dbReference>
<dbReference type="GO" id="GO:0006099">
    <property type="term" value="P:tricarboxylic acid cycle"/>
    <property type="evidence" value="ECO:0007669"/>
    <property type="project" value="UniProtKB-UniPathway"/>
</dbReference>
<dbReference type="GO" id="GO:0009055">
    <property type="term" value="F:electron transfer activity"/>
    <property type="evidence" value="ECO:0007669"/>
    <property type="project" value="InterPro"/>
</dbReference>
<evidence type="ECO:0000256" key="8">
    <source>
        <dbReference type="ARBA" id="ARBA00022723"/>
    </source>
</evidence>
<evidence type="ECO:0000256" key="3">
    <source>
        <dbReference type="ARBA" id="ARBA00009433"/>
    </source>
</evidence>
<keyword evidence="12 15" id="KW-0411">Iron-sulfur</keyword>
<evidence type="ECO:0000256" key="4">
    <source>
        <dbReference type="ARBA" id="ARBA00022448"/>
    </source>
</evidence>
<evidence type="ECO:0000259" key="16">
    <source>
        <dbReference type="PROSITE" id="PS51085"/>
    </source>
</evidence>
<dbReference type="AlphaFoldDB" id="A0A196S712"/>
<evidence type="ECO:0000256" key="9">
    <source>
        <dbReference type="ARBA" id="ARBA00022982"/>
    </source>
</evidence>
<dbReference type="EMBL" id="LXWW01000561">
    <property type="protein sequence ID" value="OAO12151.1"/>
    <property type="molecule type" value="Genomic_DNA"/>
</dbReference>
<proteinExistence type="inferred from homology"/>
<dbReference type="GO" id="GO:0005743">
    <property type="term" value="C:mitochondrial inner membrane"/>
    <property type="evidence" value="ECO:0007669"/>
    <property type="project" value="UniProtKB-SubCell"/>
</dbReference>
<gene>
    <name evidence="18" type="ORF">AV274_6201</name>
</gene>
<dbReference type="PROSITE" id="PS00197">
    <property type="entry name" value="2FE2S_FER_1"/>
    <property type="match status" value="1"/>
</dbReference>
<evidence type="ECO:0000256" key="5">
    <source>
        <dbReference type="ARBA" id="ARBA00022485"/>
    </source>
</evidence>
<comment type="similarity">
    <text evidence="3 15">Belongs to the succinate dehydrogenase/fumarate reductase iron-sulfur protein family.</text>
</comment>
<evidence type="ECO:0000256" key="10">
    <source>
        <dbReference type="ARBA" id="ARBA00023002"/>
    </source>
</evidence>
<dbReference type="PROSITE" id="PS00198">
    <property type="entry name" value="4FE4S_FER_1"/>
    <property type="match status" value="1"/>
</dbReference>
<comment type="cofactor">
    <cofactor evidence="15">
        <name>[4Fe-4S] cluster</name>
        <dbReference type="ChEBI" id="CHEBI:49883"/>
    </cofactor>
    <text evidence="15">Binds 1 [4Fe-4S] cluster.</text>
</comment>
<dbReference type="PANTHER" id="PTHR11921:SF29">
    <property type="entry name" value="SUCCINATE DEHYDROGENASE [UBIQUINONE] IRON-SULFUR SUBUNIT, MITOCHONDRIAL"/>
    <property type="match status" value="1"/>
</dbReference>
<keyword evidence="11 15" id="KW-0408">Iron</keyword>
<dbReference type="GO" id="GO:0046872">
    <property type="term" value="F:metal ion binding"/>
    <property type="evidence" value="ECO:0007669"/>
    <property type="project" value="UniProtKB-KW"/>
</dbReference>
<dbReference type="InterPro" id="IPR001041">
    <property type="entry name" value="2Fe-2S_ferredoxin-type"/>
</dbReference>
<dbReference type="GO" id="GO:0008177">
    <property type="term" value="F:succinate dehydrogenase (quinone) activity"/>
    <property type="evidence" value="ECO:0007669"/>
    <property type="project" value="UniProtKB-EC"/>
</dbReference>
<evidence type="ECO:0000256" key="13">
    <source>
        <dbReference type="ARBA" id="ARBA00023291"/>
    </source>
</evidence>
<keyword evidence="5 15" id="KW-0004">4Fe-4S</keyword>
<keyword evidence="9" id="KW-0249">Electron transport</keyword>
<evidence type="ECO:0000256" key="7">
    <source>
        <dbReference type="ARBA" id="ARBA00022714"/>
    </source>
</evidence>
<dbReference type="NCBIfam" id="NF004616">
    <property type="entry name" value="PRK05950.1"/>
    <property type="match status" value="1"/>
</dbReference>
<feature type="domain" description="4Fe-4S ferredoxin-type" evidence="17">
    <location>
        <begin position="167"/>
        <end position="197"/>
    </location>
</feature>
<evidence type="ECO:0000259" key="17">
    <source>
        <dbReference type="PROSITE" id="PS51379"/>
    </source>
</evidence>
<dbReference type="Gene3D" id="1.10.1060.10">
    <property type="entry name" value="Alpha-helical ferredoxin"/>
    <property type="match status" value="1"/>
</dbReference>
<dbReference type="OrthoDB" id="1696654at2759"/>
<dbReference type="Gene3D" id="3.10.20.30">
    <property type="match status" value="1"/>
</dbReference>
<dbReference type="STRING" id="478820.A0A196S712"/>